<dbReference type="NCBIfam" id="TIGR03696">
    <property type="entry name" value="Rhs_assc_core"/>
    <property type="match status" value="1"/>
</dbReference>
<dbReference type="InterPro" id="IPR022385">
    <property type="entry name" value="Rhs_assc_core"/>
</dbReference>
<dbReference type="RefSeq" id="WP_172345572.1">
    <property type="nucleotide sequence ID" value="NZ_CASYYZ010000011.1"/>
</dbReference>
<dbReference type="NCBIfam" id="TIGR01643">
    <property type="entry name" value="YD_repeat_2x"/>
    <property type="match status" value="2"/>
</dbReference>
<dbReference type="InterPro" id="IPR056823">
    <property type="entry name" value="TEN-like_YD-shell"/>
</dbReference>
<dbReference type="Pfam" id="PF25023">
    <property type="entry name" value="TEN_YD-shell"/>
    <property type="match status" value="2"/>
</dbReference>
<keyword evidence="2" id="KW-0677">Repeat</keyword>
<evidence type="ECO:0000256" key="2">
    <source>
        <dbReference type="ARBA" id="ARBA00022737"/>
    </source>
</evidence>
<evidence type="ECO:0000256" key="3">
    <source>
        <dbReference type="SAM" id="MobiDB-lite"/>
    </source>
</evidence>
<dbReference type="EMBL" id="JABKKJ010000028">
    <property type="protein sequence ID" value="NPE26104.1"/>
    <property type="molecule type" value="Genomic_DNA"/>
</dbReference>
<dbReference type="SUPFAM" id="SSF69318">
    <property type="entry name" value="Integrin alpha N-terminal domain"/>
    <property type="match status" value="2"/>
</dbReference>
<dbReference type="InterPro" id="IPR022045">
    <property type="entry name" value="TcdB_toxin_mid/N"/>
</dbReference>
<feature type="region of interest" description="Disordered" evidence="3">
    <location>
        <begin position="1146"/>
        <end position="1165"/>
    </location>
</feature>
<name>A0ABX2B7R9_9BACT</name>
<dbReference type="InterPro" id="IPR028994">
    <property type="entry name" value="Integrin_alpha_N"/>
</dbReference>
<evidence type="ECO:0000313" key="6">
    <source>
        <dbReference type="Proteomes" id="UP000820977"/>
    </source>
</evidence>
<dbReference type="PANTHER" id="PTHR32305">
    <property type="match status" value="1"/>
</dbReference>
<evidence type="ECO:0000259" key="4">
    <source>
        <dbReference type="PROSITE" id="PS50164"/>
    </source>
</evidence>
<dbReference type="Gene3D" id="2.180.10.10">
    <property type="entry name" value="RHS repeat-associated core"/>
    <property type="match status" value="1"/>
</dbReference>
<dbReference type="PROSITE" id="PS50164">
    <property type="entry name" value="GIY_YIG"/>
    <property type="match status" value="1"/>
</dbReference>
<dbReference type="PANTHER" id="PTHR32305:SF15">
    <property type="entry name" value="PROTEIN RHSA-RELATED"/>
    <property type="match status" value="1"/>
</dbReference>
<reference evidence="5 6" key="1">
    <citation type="submission" date="2020-05" db="EMBL/GenBank/DDBJ databases">
        <title>Distinct polysaccharide utilization as determinants for interspecies competition between intestinal Prevotella spp.</title>
        <authorList>
            <person name="Galvez E.J.C."/>
            <person name="Iljazovic A."/>
            <person name="Strowig T."/>
        </authorList>
    </citation>
    <scope>NUCLEOTIDE SEQUENCE [LARGE SCALE GENOMIC DNA]</scope>
    <source>
        <strain evidence="5 6">PCHR</strain>
    </source>
</reference>
<dbReference type="Pfam" id="PF12256">
    <property type="entry name" value="TcdB_toxin_midN"/>
    <property type="match status" value="1"/>
</dbReference>
<proteinExistence type="predicted"/>
<dbReference type="InterPro" id="IPR050708">
    <property type="entry name" value="T6SS_VgrG/RHS"/>
</dbReference>
<evidence type="ECO:0000313" key="5">
    <source>
        <dbReference type="EMBL" id="NPE26104.1"/>
    </source>
</evidence>
<accession>A0ABX2B7R9</accession>
<comment type="caution">
    <text evidence="5">The sequence shown here is derived from an EMBL/GenBank/DDBJ whole genome shotgun (WGS) entry which is preliminary data.</text>
</comment>
<evidence type="ECO:0000256" key="1">
    <source>
        <dbReference type="ARBA" id="ARBA00022729"/>
    </source>
</evidence>
<keyword evidence="6" id="KW-1185">Reference proteome</keyword>
<gene>
    <name evidence="5" type="ORF">HPS54_11395</name>
</gene>
<dbReference type="InterPro" id="IPR006530">
    <property type="entry name" value="YD"/>
</dbReference>
<protein>
    <recommendedName>
        <fullName evidence="4">GIY-YIG domain-containing protein</fullName>
    </recommendedName>
</protein>
<dbReference type="Proteomes" id="UP000820977">
    <property type="component" value="Unassembled WGS sequence"/>
</dbReference>
<organism evidence="5 6">
    <name type="scientific">Xylanibacter caecicola</name>
    <dbReference type="NCBI Taxonomy" id="2736294"/>
    <lineage>
        <taxon>Bacteria</taxon>
        <taxon>Pseudomonadati</taxon>
        <taxon>Bacteroidota</taxon>
        <taxon>Bacteroidia</taxon>
        <taxon>Bacteroidales</taxon>
        <taxon>Prevotellaceae</taxon>
        <taxon>Xylanibacter</taxon>
    </lineage>
</organism>
<dbReference type="InterPro" id="IPR000305">
    <property type="entry name" value="GIY-YIG_endonuc"/>
</dbReference>
<dbReference type="Pfam" id="PF13517">
    <property type="entry name" value="FG-GAP_3"/>
    <property type="match status" value="1"/>
</dbReference>
<keyword evidence="1" id="KW-0732">Signal</keyword>
<sequence>MENNKEMTSGNIIKTIQLSLVIAYGILSGSTTIPATAAVHDTTYTVRSNVSVPDSTHLPTNIPKNNDLEPIEPEFPIDPPGPSGPIKPIYPPEEDIIPIDTENNYAVGTPKGTFDVNGMGAAVYSVPIECPNGGTLMPSIGIVYNSQAGHGIAGYGFSISGMSAITRGGSNLHSDGKLKGTTYTADDNLFLDGKRLILQSGTAFCEGAAYTVEGDPYTKITVHGTYGYNVATTWFEVHAADGTLYRYGDSASSRLGYTNKNGAQRIASWHISSAEDMYSNYITYTYETSNLNIRPVCITYGTNRARNRGLVNTIEFAYRDAGDRAFPFVIEGRQGKADVLLNAITTATNGMTYRRYEFTYDEKSDLGNTKFSRLVKIDELNGDGEKLSPVKFDWDFMGNMYVSGHSIDVPTKSAANNISETSRLFTSADLNGDGISDIIRISQAYILDYLIDGTTHRQQQTLVNISRSRISNNNTVTYDYPITFSLPPTFAVDNIESVIGGSSVMDFDGDGYNDMLFPLYSNTAGSRAVCLCTIFGSDIKSGNTGNIRVCDIPLSASTECPLFCTFDADGNGKDEILFVETSSKDGCYHGKLAYHTGSEKLKHTDLLFTMPSKPEKMFTADFNNDGLADIILLYNGGYTIYYNNGSTPSEQYFTEGNKKTGTDFTNNWRVQQGDFDGDGLMDFVYNVSPETWLRIARNNGDGTFTHGRSEDLGISDQSTSKDDNKFSILVWDMNNDGKSDVFVSKANYEHHGGISGRNDYKSTTIKWLYSDGTTLKVFKETDKYHPEDATQGNLMLGDFNGDGAVELANYGTMLNSVSETIDEKIHVYSTGTSSAQKGRIKCITDGLGRDIRIQYASAALPSVYTKATDNKYPVNNYCLPIAVVSSTSISNGASAEQHTKYRYGGLKLHIAGKGMLGFTEITKENTTTGIKETLTVTKRDESRFIPTETTKTVTVGSSTSTTTVRTTVADKDNNNYFAYVSEKKVIDLDGNTTTAFICYDTDKGVITEETVKDDGDNMYRKTSCSGYIRKGSKWLPSAITSTQKHKDSDVPFVCTTEYTYDERGNVLTKTENSGTDMALTTSATYDVYGNVLSSQSSGQGVISVTKHNDYDESGRFVTKTYETPSSAVNVFTYDTWGNLLEETDMTEPENPLTTSHTYDGWGRKTSTTEPDGTWTEWSTAWGLKNKFRYCISESSSSRPWVNTWYDECSRETFVETVGEKGVDITKETTYEKHGNISQTESKTGLLAITENFTYDERGRILSAVSSTGRTTEYSYGNRMAVCTVAGRGYTKTYDAWGNVTSSTDPVSEVTYTYSSNGKPEKIDADGCEVTMTYDAAGNRTSLTDPDAGTSTYTYAADGRLLSETDGRGIKTEYTFDTSGRLVASVAGAMTTTYTYGTSGYNTQRITKKETGDNAVEYTYDRYGRVTEEKRTIGDKGIYTFGYTYNKDNRLERTCYPGGLEVNYLYDEYGFRTQVKTGDNVICNVEDYDGLSYTTSFMGKLTSAHTRDARGFVNNRSLSRGTDSLETLSLNYEGSTGNLLSRKRGDTAEETFGYDSLDRLVSVCTGGEETMNVTYAPNGNILNKTGIGNYEYDGAHRPHAVRVVDNTDRLISDDILNTAYNDLGKIKRIEKRMLSDMADWTEISKDTMSIGLDTSRVEMSRPMDAGIMTCASNNIPFINISRPFIMDFVYGPDGERWYSSMTNCGRVLSSTVYAGDYEKVTNNGVTREFYYLDDNIIIIRQDGEFKPYIAFTDNLGSILSITDEEGNKVFNASYDPWGKQTVTLNTIDFQRGYTGHEMLNSFGIINMNGRLYDPLIGRFLSPDNYVQMPDNSQNFNRYSYCLNNPLKYNDPSGEFVGADDIIACLLGGTINLTVNLIEGNVKNFWHGAALFATGALAGECALYGQVGASAIIVGAGNSILNQGFANGWKNIDWGQVGMSGGMSLLTSAIGGELGNLLSKPLGNLTSSISNTVLRNVVYNSLCNTATGFVLGTGFSVLGGSGVDIKTALKAGLENAGIGFMTGAMSGFATGIQETHYENRQKSFNSTNDTDFTLPEDIVRQTLASPKTPTGSGTNSVYIGRDADGNARYVGITEREPQIRFSEHLKSQTNRSKLQYKTIDGTGQLNRIQSRIIEQNLINMYGLGKNNGILYNIRNSIAPRYWNNYGIKNK</sequence>
<dbReference type="InterPro" id="IPR013517">
    <property type="entry name" value="FG-GAP"/>
</dbReference>
<feature type="domain" description="GIY-YIG" evidence="4">
    <location>
        <begin position="2071"/>
        <end position="2145"/>
    </location>
</feature>